<accession>A0ACC0E2D0</accession>
<reference evidence="2" key="1">
    <citation type="journal article" date="2018" name="BMC Genomics">
        <title>Genomic insights into host adaptation between the wheat stripe rust pathogen (Puccinia striiformis f. sp. tritici) and the barley stripe rust pathogen (Puccinia striiformis f. sp. hordei).</title>
        <authorList>
            <person name="Xia C."/>
            <person name="Wang M."/>
            <person name="Yin C."/>
            <person name="Cornejo O.E."/>
            <person name="Hulbert S.H."/>
            <person name="Chen X."/>
        </authorList>
    </citation>
    <scope>NUCLEOTIDE SEQUENCE [LARGE SCALE GENOMIC DNA]</scope>
    <source>
        <strain evidence="2">93-210</strain>
    </source>
</reference>
<evidence type="ECO:0000313" key="1">
    <source>
        <dbReference type="EMBL" id="KAI7943852.1"/>
    </source>
</evidence>
<dbReference type="Proteomes" id="UP001060170">
    <property type="component" value="Chromosome 11"/>
</dbReference>
<protein>
    <submittedName>
        <fullName evidence="1">Uncharacterized protein</fullName>
    </submittedName>
</protein>
<reference evidence="2" key="2">
    <citation type="journal article" date="2018" name="Mol. Plant Microbe Interact.">
        <title>Genome sequence resources for the wheat stripe rust pathogen (Puccinia striiformis f. sp. tritici) and the barley stripe rust pathogen (Puccinia striiformis f. sp. hordei).</title>
        <authorList>
            <person name="Xia C."/>
            <person name="Wang M."/>
            <person name="Yin C."/>
            <person name="Cornejo O.E."/>
            <person name="Hulbert S.H."/>
            <person name="Chen X."/>
        </authorList>
    </citation>
    <scope>NUCLEOTIDE SEQUENCE [LARGE SCALE GENOMIC DNA]</scope>
    <source>
        <strain evidence="2">93-210</strain>
    </source>
</reference>
<sequence>MKLNDHQAIGAFINKITAPEDGERGQGKKKNPTEPHDGRMHSDTYNKSNYNNTIELEHYTVRYKSNESIQF</sequence>
<reference evidence="1 2" key="3">
    <citation type="journal article" date="2022" name="Microbiol. Spectr.">
        <title>Folding features and dynamics of 3D genome architecture in plant fungal pathogens.</title>
        <authorList>
            <person name="Xia C."/>
        </authorList>
    </citation>
    <scope>NUCLEOTIDE SEQUENCE [LARGE SCALE GENOMIC DNA]</scope>
    <source>
        <strain evidence="1 2">93-210</strain>
    </source>
</reference>
<proteinExistence type="predicted"/>
<organism evidence="1 2">
    <name type="scientific">Puccinia striiformis f. sp. tritici</name>
    <dbReference type="NCBI Taxonomy" id="168172"/>
    <lineage>
        <taxon>Eukaryota</taxon>
        <taxon>Fungi</taxon>
        <taxon>Dikarya</taxon>
        <taxon>Basidiomycota</taxon>
        <taxon>Pucciniomycotina</taxon>
        <taxon>Pucciniomycetes</taxon>
        <taxon>Pucciniales</taxon>
        <taxon>Pucciniaceae</taxon>
        <taxon>Puccinia</taxon>
    </lineage>
</organism>
<keyword evidence="2" id="KW-1185">Reference proteome</keyword>
<evidence type="ECO:0000313" key="2">
    <source>
        <dbReference type="Proteomes" id="UP001060170"/>
    </source>
</evidence>
<gene>
    <name evidence="1" type="ORF">MJO28_011380</name>
</gene>
<dbReference type="EMBL" id="CM045875">
    <property type="protein sequence ID" value="KAI7943852.1"/>
    <property type="molecule type" value="Genomic_DNA"/>
</dbReference>
<name>A0ACC0E2D0_9BASI</name>
<comment type="caution">
    <text evidence="1">The sequence shown here is derived from an EMBL/GenBank/DDBJ whole genome shotgun (WGS) entry which is preliminary data.</text>
</comment>